<feature type="transmembrane region" description="Helical" evidence="1">
    <location>
        <begin position="18"/>
        <end position="38"/>
    </location>
</feature>
<feature type="transmembrane region" description="Helical" evidence="1">
    <location>
        <begin position="142"/>
        <end position="170"/>
    </location>
</feature>
<dbReference type="Proteomes" id="UP001156882">
    <property type="component" value="Unassembled WGS sequence"/>
</dbReference>
<reference evidence="3" key="1">
    <citation type="journal article" date="2019" name="Int. J. Syst. Evol. Microbiol.">
        <title>The Global Catalogue of Microorganisms (GCM) 10K type strain sequencing project: providing services to taxonomists for standard genome sequencing and annotation.</title>
        <authorList>
            <consortium name="The Broad Institute Genomics Platform"/>
            <consortium name="The Broad Institute Genome Sequencing Center for Infectious Disease"/>
            <person name="Wu L."/>
            <person name="Ma J."/>
        </authorList>
    </citation>
    <scope>NUCLEOTIDE SEQUENCE [LARGE SCALE GENOMIC DNA]</scope>
    <source>
        <strain evidence="3">NBRC 101365</strain>
    </source>
</reference>
<keyword evidence="1" id="KW-0812">Transmembrane</keyword>
<comment type="caution">
    <text evidence="2">The sequence shown here is derived from an EMBL/GenBank/DDBJ whole genome shotgun (WGS) entry which is preliminary data.</text>
</comment>
<feature type="transmembrane region" description="Helical" evidence="1">
    <location>
        <begin position="191"/>
        <end position="210"/>
    </location>
</feature>
<feature type="transmembrane region" description="Helical" evidence="1">
    <location>
        <begin position="107"/>
        <end position="127"/>
    </location>
</feature>
<evidence type="ECO:0000313" key="3">
    <source>
        <dbReference type="Proteomes" id="UP001156882"/>
    </source>
</evidence>
<accession>A0ABQ6CDK4</accession>
<sequence>MSIGAVFFQAWTLFRRRFVLLLLLGLLQGASLFLGVFWRDLYYNFGVYEIGSVLPYLASRPYANEVMLAAGFVLLLFAGTAMALLTRQRSPGSTGAFWRLMMRRFPPVLIASALCFGLIGLVFYGWFRLALEILRGPFSQMILIGVTGATALMLIAFASLVFVTLPAAALEAGGPLQALRRSLTLTAGQRWRLGAIMLILLAGLVLMLILGVAGLQTSAIAALGLEPMQYGLMVIGFLLSLFLLILTLVIAAAYHQMVRLKDGVRAEDVGVVFE</sequence>
<feature type="transmembrane region" description="Helical" evidence="1">
    <location>
        <begin position="66"/>
        <end position="86"/>
    </location>
</feature>
<organism evidence="2 3">
    <name type="scientific">Labrys miyagiensis</name>
    <dbReference type="NCBI Taxonomy" id="346912"/>
    <lineage>
        <taxon>Bacteria</taxon>
        <taxon>Pseudomonadati</taxon>
        <taxon>Pseudomonadota</taxon>
        <taxon>Alphaproteobacteria</taxon>
        <taxon>Hyphomicrobiales</taxon>
        <taxon>Xanthobacteraceae</taxon>
        <taxon>Labrys</taxon>
    </lineage>
</organism>
<name>A0ABQ6CDK4_9HYPH</name>
<dbReference type="EMBL" id="BSPC01000005">
    <property type="protein sequence ID" value="GLS17752.1"/>
    <property type="molecule type" value="Genomic_DNA"/>
</dbReference>
<evidence type="ECO:0008006" key="4">
    <source>
        <dbReference type="Google" id="ProtNLM"/>
    </source>
</evidence>
<feature type="transmembrane region" description="Helical" evidence="1">
    <location>
        <begin position="230"/>
        <end position="254"/>
    </location>
</feature>
<keyword evidence="1" id="KW-0472">Membrane</keyword>
<dbReference type="RefSeq" id="WP_284310557.1">
    <property type="nucleotide sequence ID" value="NZ_BSPC01000005.1"/>
</dbReference>
<keyword evidence="1" id="KW-1133">Transmembrane helix</keyword>
<keyword evidence="3" id="KW-1185">Reference proteome</keyword>
<protein>
    <recommendedName>
        <fullName evidence="4">FtsX-like permease family protein</fullName>
    </recommendedName>
</protein>
<evidence type="ECO:0000256" key="1">
    <source>
        <dbReference type="SAM" id="Phobius"/>
    </source>
</evidence>
<evidence type="ECO:0000313" key="2">
    <source>
        <dbReference type="EMBL" id="GLS17752.1"/>
    </source>
</evidence>
<proteinExistence type="predicted"/>
<gene>
    <name evidence="2" type="ORF">GCM10007874_07670</name>
</gene>